<dbReference type="EMBL" id="JBHMDO010000003">
    <property type="protein sequence ID" value="MFB9324605.1"/>
    <property type="molecule type" value="Genomic_DNA"/>
</dbReference>
<dbReference type="Gene3D" id="3.50.50.60">
    <property type="entry name" value="FAD/NAD(P)-binding domain"/>
    <property type="match status" value="1"/>
</dbReference>
<comment type="caution">
    <text evidence="7">The sequence shown here is derived from an EMBL/GenBank/DDBJ whole genome shotgun (WGS) entry which is preliminary data.</text>
</comment>
<dbReference type="Pfam" id="PF00732">
    <property type="entry name" value="GMC_oxred_N"/>
    <property type="match status" value="1"/>
</dbReference>
<comment type="cofactor">
    <cofactor evidence="1">
        <name>FAD</name>
        <dbReference type="ChEBI" id="CHEBI:57692"/>
    </cofactor>
</comment>
<dbReference type="Pfam" id="PF05199">
    <property type="entry name" value="GMC_oxred_C"/>
    <property type="match status" value="1"/>
</dbReference>
<dbReference type="SUPFAM" id="SSF54373">
    <property type="entry name" value="FAD-linked reductases, C-terminal domain"/>
    <property type="match status" value="1"/>
</dbReference>
<evidence type="ECO:0000256" key="4">
    <source>
        <dbReference type="ARBA" id="ARBA00022827"/>
    </source>
</evidence>
<accession>A0ABV5KH97</accession>
<name>A0ABV5KH97_9BACL</name>
<organism evidence="7 8">
    <name type="scientific">Paenibacillus aurantiacus</name>
    <dbReference type="NCBI Taxonomy" id="1936118"/>
    <lineage>
        <taxon>Bacteria</taxon>
        <taxon>Bacillati</taxon>
        <taxon>Bacillota</taxon>
        <taxon>Bacilli</taxon>
        <taxon>Bacillales</taxon>
        <taxon>Paenibacillaceae</taxon>
        <taxon>Paenibacillus</taxon>
    </lineage>
</organism>
<dbReference type="PANTHER" id="PTHR11552:SF147">
    <property type="entry name" value="CHOLINE DEHYDROGENASE, MITOCHONDRIAL"/>
    <property type="match status" value="1"/>
</dbReference>
<feature type="domain" description="Glucose-methanol-choline oxidoreductase N-terminal" evidence="5">
    <location>
        <begin position="11"/>
        <end position="322"/>
    </location>
</feature>
<feature type="domain" description="Glucose-methanol-choline oxidoreductase C-terminal" evidence="6">
    <location>
        <begin position="406"/>
        <end position="549"/>
    </location>
</feature>
<evidence type="ECO:0000259" key="6">
    <source>
        <dbReference type="Pfam" id="PF05199"/>
    </source>
</evidence>
<evidence type="ECO:0000256" key="1">
    <source>
        <dbReference type="ARBA" id="ARBA00001974"/>
    </source>
</evidence>
<dbReference type="RefSeq" id="WP_377488810.1">
    <property type="nucleotide sequence ID" value="NZ_JBHMDO010000003.1"/>
</dbReference>
<dbReference type="InterPro" id="IPR012132">
    <property type="entry name" value="GMC_OxRdtase"/>
</dbReference>
<protein>
    <submittedName>
        <fullName evidence="7">GMC family oxidoreductase</fullName>
    </submittedName>
</protein>
<evidence type="ECO:0000259" key="5">
    <source>
        <dbReference type="Pfam" id="PF00732"/>
    </source>
</evidence>
<dbReference type="Proteomes" id="UP001589747">
    <property type="component" value="Unassembled WGS sequence"/>
</dbReference>
<evidence type="ECO:0000313" key="7">
    <source>
        <dbReference type="EMBL" id="MFB9324605.1"/>
    </source>
</evidence>
<dbReference type="SUPFAM" id="SSF51905">
    <property type="entry name" value="FAD/NAD(P)-binding domain"/>
    <property type="match status" value="1"/>
</dbReference>
<reference evidence="7 8" key="1">
    <citation type="submission" date="2024-09" db="EMBL/GenBank/DDBJ databases">
        <authorList>
            <person name="Sun Q."/>
            <person name="Mori K."/>
        </authorList>
    </citation>
    <scope>NUCLEOTIDE SEQUENCE [LARGE SCALE GENOMIC DNA]</scope>
    <source>
        <strain evidence="7 8">TISTR 2452</strain>
    </source>
</reference>
<sequence length="558" mass="61526">MGIRKQGAKIYDYIVIGAGTAGGVIAKKLSDDNKTSVLVLEAGTNMPNSSPFLEEADIKANNNRLSYNMLSGTESSLGRQLRLRSGRVIGGSSQHNFMAAVRGSKQLYDEWANLVGPQWSYKAIRSLFKVNESYTGMSQRPGERGSRGPIYVRQQLIPEDGIINVLAKATSETLNIPIVEDYNTGIRDCASTNVQFTQKEVRGRFMRSSTATGYLNRKIVTQGNQAEPDEIGVGNRQLVILAKTTVNKIRFRRKQGTYVAVAVDYVRNGVSQRAFARQGIILSAGIFSSAILQRSGIGKSEDLARAGIKTLVESPHVGYHVQTQYHAGMGVEVETSRLLQVFAADPDQPYLSWAFKKQNGPGRRLQLIGLPAPVAIPIQDVLVNGWQLNPNKPTNIMSFAITDLNPASRGTIQITHSDPEAYPSIELMPLEDPDDLEYMIDQYIETFNMVKKARELDPDGLYNVVYPPEHIFNLPDEEEKRDLLSYYVLASYANADHYGGQCRMGRTIQEGVVDGYLNVFGTDKLKVADLSISPILPDGSTSIPAQMIGLNAVRFIRG</sequence>
<evidence type="ECO:0000256" key="2">
    <source>
        <dbReference type="ARBA" id="ARBA00010790"/>
    </source>
</evidence>
<dbReference type="PIRSF" id="PIRSF000137">
    <property type="entry name" value="Alcohol_oxidase"/>
    <property type="match status" value="1"/>
</dbReference>
<keyword evidence="8" id="KW-1185">Reference proteome</keyword>
<keyword evidence="4" id="KW-0274">FAD</keyword>
<dbReference type="PANTHER" id="PTHR11552">
    <property type="entry name" value="GLUCOSE-METHANOL-CHOLINE GMC OXIDOREDUCTASE"/>
    <property type="match status" value="1"/>
</dbReference>
<dbReference type="InterPro" id="IPR007867">
    <property type="entry name" value="GMC_OxRtase_C"/>
</dbReference>
<dbReference type="Gene3D" id="3.30.410.40">
    <property type="match status" value="1"/>
</dbReference>
<dbReference type="InterPro" id="IPR000172">
    <property type="entry name" value="GMC_OxRdtase_N"/>
</dbReference>
<gene>
    <name evidence="7" type="ORF">ACFFSY_01465</name>
</gene>
<evidence type="ECO:0000313" key="8">
    <source>
        <dbReference type="Proteomes" id="UP001589747"/>
    </source>
</evidence>
<evidence type="ECO:0000256" key="3">
    <source>
        <dbReference type="ARBA" id="ARBA00022630"/>
    </source>
</evidence>
<dbReference type="InterPro" id="IPR036188">
    <property type="entry name" value="FAD/NAD-bd_sf"/>
</dbReference>
<comment type="similarity">
    <text evidence="2">Belongs to the GMC oxidoreductase family.</text>
</comment>
<keyword evidence="3" id="KW-0285">Flavoprotein</keyword>
<proteinExistence type="inferred from homology"/>